<protein>
    <submittedName>
        <fullName evidence="3">Secreted protein</fullName>
    </submittedName>
</protein>
<keyword evidence="2" id="KW-1185">Reference proteome</keyword>
<accession>A0A3P8BW82</accession>
<evidence type="ECO:0000313" key="2">
    <source>
        <dbReference type="Proteomes" id="UP000050761"/>
    </source>
</evidence>
<sequence>MLFIMCYACVLTIKYCSKKNLCIYVISQCGVCVSKFVKPPVNKTIMFFQTAPRYQLATCAIQKNMATIQWTLFCFLKDPSHFLKFLNHHQNLPCDAVSFLPCIYVEICSTFVRTCEIFAFIYLEVASNRDLLHSLVNSAKSSSCAKKITRQRRSGFEDTTMPLHLPICDYPLNVFEGRSLRTNDHRARDDDSRVRGELCRGRSSFRS</sequence>
<reference evidence="3" key="2">
    <citation type="submission" date="2019-09" db="UniProtKB">
        <authorList>
            <consortium name="WormBaseParasite"/>
        </authorList>
    </citation>
    <scope>IDENTIFICATION</scope>
</reference>
<name>A0A183G816_HELPZ</name>
<dbReference type="WBParaSite" id="HPBE_0001797601-mRNA-1">
    <property type="protein sequence ID" value="HPBE_0001797601-mRNA-1"/>
    <property type="gene ID" value="HPBE_0001797601"/>
</dbReference>
<evidence type="ECO:0000313" key="1">
    <source>
        <dbReference type="EMBL" id="VDP10354.1"/>
    </source>
</evidence>
<gene>
    <name evidence="1" type="ORF">HPBE_LOCUS17975</name>
</gene>
<accession>A0A183G816</accession>
<dbReference type="AlphaFoldDB" id="A0A183G816"/>
<dbReference type="EMBL" id="UZAH01030387">
    <property type="protein sequence ID" value="VDP10354.1"/>
    <property type="molecule type" value="Genomic_DNA"/>
</dbReference>
<reference evidence="1 2" key="1">
    <citation type="submission" date="2018-11" db="EMBL/GenBank/DDBJ databases">
        <authorList>
            <consortium name="Pathogen Informatics"/>
        </authorList>
    </citation>
    <scope>NUCLEOTIDE SEQUENCE [LARGE SCALE GENOMIC DNA]</scope>
</reference>
<proteinExistence type="predicted"/>
<organism evidence="2 3">
    <name type="scientific">Heligmosomoides polygyrus</name>
    <name type="common">Parasitic roundworm</name>
    <dbReference type="NCBI Taxonomy" id="6339"/>
    <lineage>
        <taxon>Eukaryota</taxon>
        <taxon>Metazoa</taxon>
        <taxon>Ecdysozoa</taxon>
        <taxon>Nematoda</taxon>
        <taxon>Chromadorea</taxon>
        <taxon>Rhabditida</taxon>
        <taxon>Rhabditina</taxon>
        <taxon>Rhabditomorpha</taxon>
        <taxon>Strongyloidea</taxon>
        <taxon>Heligmosomidae</taxon>
        <taxon>Heligmosomoides</taxon>
    </lineage>
</organism>
<dbReference type="Proteomes" id="UP000050761">
    <property type="component" value="Unassembled WGS sequence"/>
</dbReference>
<evidence type="ECO:0000313" key="3">
    <source>
        <dbReference type="WBParaSite" id="HPBE_0001797601-mRNA-1"/>
    </source>
</evidence>